<dbReference type="FunFam" id="3.90.1530.30:FF:000001">
    <property type="entry name" value="Chromosome partitioning protein ParB"/>
    <property type="match status" value="1"/>
</dbReference>
<dbReference type="SMART" id="SM00470">
    <property type="entry name" value="ParB"/>
    <property type="match status" value="1"/>
</dbReference>
<dbReference type="Gene3D" id="1.10.10.2830">
    <property type="match status" value="1"/>
</dbReference>
<dbReference type="InterPro" id="IPR003115">
    <property type="entry name" value="ParB_N"/>
</dbReference>
<evidence type="ECO:0000313" key="4">
    <source>
        <dbReference type="EMBL" id="MBW4661410.1"/>
    </source>
</evidence>
<dbReference type="PANTHER" id="PTHR33375:SF7">
    <property type="entry name" value="CHROMOSOME 2-PARTITIONING PROTEIN PARB-RELATED"/>
    <property type="match status" value="1"/>
</dbReference>
<evidence type="ECO:0000256" key="2">
    <source>
        <dbReference type="ARBA" id="ARBA00023125"/>
    </source>
</evidence>
<dbReference type="SUPFAM" id="SSF110849">
    <property type="entry name" value="ParB/Sulfiredoxin"/>
    <property type="match status" value="1"/>
</dbReference>
<dbReference type="GO" id="GO:0007059">
    <property type="term" value="P:chromosome segregation"/>
    <property type="evidence" value="ECO:0007669"/>
    <property type="project" value="TreeGrafter"/>
</dbReference>
<reference evidence="4" key="1">
    <citation type="submission" date="2021-05" db="EMBL/GenBank/DDBJ databases">
        <authorList>
            <person name="Pietrasiak N."/>
            <person name="Ward R."/>
            <person name="Stajich J.E."/>
            <person name="Kurbessoian T."/>
        </authorList>
    </citation>
    <scope>NUCLEOTIDE SEQUENCE</scope>
    <source>
        <strain evidence="4">UHER 2000/2452</strain>
    </source>
</reference>
<dbReference type="Gene3D" id="3.90.1530.30">
    <property type="match status" value="1"/>
</dbReference>
<dbReference type="Pfam" id="PF02195">
    <property type="entry name" value="ParB_N"/>
    <property type="match status" value="1"/>
</dbReference>
<dbReference type="PANTHER" id="PTHR33375">
    <property type="entry name" value="CHROMOSOME-PARTITIONING PROTEIN PARB-RELATED"/>
    <property type="match status" value="1"/>
</dbReference>
<dbReference type="InterPro" id="IPR041468">
    <property type="entry name" value="HTH_ParB/Spo0J"/>
</dbReference>
<dbReference type="SUPFAM" id="SSF109709">
    <property type="entry name" value="KorB DNA-binding domain-like"/>
    <property type="match status" value="1"/>
</dbReference>
<dbReference type="GO" id="GO:0003677">
    <property type="term" value="F:DNA binding"/>
    <property type="evidence" value="ECO:0007669"/>
    <property type="project" value="UniProtKB-KW"/>
</dbReference>
<name>A0A951QGH0_9CYAN</name>
<dbReference type="InterPro" id="IPR050336">
    <property type="entry name" value="Chromosome_partition/occlusion"/>
</dbReference>
<dbReference type="NCBIfam" id="TIGR00180">
    <property type="entry name" value="parB_part"/>
    <property type="match status" value="1"/>
</dbReference>
<protein>
    <submittedName>
        <fullName evidence="4">ParB/RepB/Spo0J family partition protein</fullName>
    </submittedName>
</protein>
<comment type="similarity">
    <text evidence="1">Belongs to the ParB family.</text>
</comment>
<dbReference type="EMBL" id="JAHHHD010000036">
    <property type="protein sequence ID" value="MBW4661410.1"/>
    <property type="molecule type" value="Genomic_DNA"/>
</dbReference>
<keyword evidence="2" id="KW-0238">DNA-binding</keyword>
<gene>
    <name evidence="4" type="ORF">KME15_22270</name>
</gene>
<accession>A0A951QGH0</accession>
<evidence type="ECO:0000256" key="1">
    <source>
        <dbReference type="ARBA" id="ARBA00006295"/>
    </source>
</evidence>
<proteinExistence type="inferred from homology"/>
<dbReference type="InterPro" id="IPR004437">
    <property type="entry name" value="ParB/RepB/Spo0J"/>
</dbReference>
<sequence>MVEQGQDLSGLDSIGLVAELDATDDALSMQNDSFCMMSISEIQVPSHQPRRYFDPQKLEQLSYSIRIHGILENLLVRPLDSGNYELVAGERRLRAAIAVGLAEVPVTVRELTNEQALSLSLLENLQRVDLNPIEETEGVLKLLALRLSLELDEAVALLYRLQNEARGRITHNIIGSPQLEQLEAVFSDVGRFTWESFIVNRLPLLKLPPEILDLVRQGKLAYTKAQAIARVKDKGFQKSLLDETLSQDLSLGQLRQRIRKHLNIEIPKTIVPKDLLSQTYQRIQSSQAWSDPQKRERVKELLQELSALLED</sequence>
<dbReference type="GO" id="GO:0005694">
    <property type="term" value="C:chromosome"/>
    <property type="evidence" value="ECO:0007669"/>
    <property type="project" value="TreeGrafter"/>
</dbReference>
<organism evidence="4 5">
    <name type="scientific">Drouetiella hepatica Uher 2000/2452</name>
    <dbReference type="NCBI Taxonomy" id="904376"/>
    <lineage>
        <taxon>Bacteria</taxon>
        <taxon>Bacillati</taxon>
        <taxon>Cyanobacteriota</taxon>
        <taxon>Cyanophyceae</taxon>
        <taxon>Oculatellales</taxon>
        <taxon>Oculatellaceae</taxon>
        <taxon>Drouetiella</taxon>
    </lineage>
</organism>
<comment type="caution">
    <text evidence="4">The sequence shown here is derived from an EMBL/GenBank/DDBJ whole genome shotgun (WGS) entry which is preliminary data.</text>
</comment>
<dbReference type="Proteomes" id="UP000757435">
    <property type="component" value="Unassembled WGS sequence"/>
</dbReference>
<reference evidence="4" key="2">
    <citation type="journal article" date="2022" name="Microbiol. Resour. Announc.">
        <title>Metagenome Sequencing to Explore Phylogenomics of Terrestrial Cyanobacteria.</title>
        <authorList>
            <person name="Ward R.D."/>
            <person name="Stajich J.E."/>
            <person name="Johansen J.R."/>
            <person name="Huntemann M."/>
            <person name="Clum A."/>
            <person name="Foster B."/>
            <person name="Foster B."/>
            <person name="Roux S."/>
            <person name="Palaniappan K."/>
            <person name="Varghese N."/>
            <person name="Mukherjee S."/>
            <person name="Reddy T.B.K."/>
            <person name="Daum C."/>
            <person name="Copeland A."/>
            <person name="Chen I.A."/>
            <person name="Ivanova N.N."/>
            <person name="Kyrpides N.C."/>
            <person name="Shapiro N."/>
            <person name="Eloe-Fadrosh E.A."/>
            <person name="Pietrasiak N."/>
        </authorList>
    </citation>
    <scope>NUCLEOTIDE SEQUENCE</scope>
    <source>
        <strain evidence="4">UHER 2000/2452</strain>
    </source>
</reference>
<dbReference type="AlphaFoldDB" id="A0A951QGH0"/>
<dbReference type="InterPro" id="IPR036086">
    <property type="entry name" value="ParB/Sulfiredoxin_sf"/>
</dbReference>
<feature type="domain" description="ParB-like N-terminal" evidence="3">
    <location>
        <begin position="35"/>
        <end position="125"/>
    </location>
</feature>
<dbReference type="Pfam" id="PF17762">
    <property type="entry name" value="HTH_ParB"/>
    <property type="match status" value="1"/>
</dbReference>
<evidence type="ECO:0000259" key="3">
    <source>
        <dbReference type="SMART" id="SM00470"/>
    </source>
</evidence>
<evidence type="ECO:0000313" key="5">
    <source>
        <dbReference type="Proteomes" id="UP000757435"/>
    </source>
</evidence>